<sequence length="128" mass="14840">MDVSISTNRLQELLHRVVERTSLLPSPKVQVVQVAFDNIDIYVKQVFMLMGIYGRSSKEFVSSRDQELSEALESLIREELMMDLENAVKELVNELDMELDFEPVKAKAPVSGLVREMRDERETRLLRQ</sequence>
<name>A0A7J3KG18_STAMA</name>
<protein>
    <submittedName>
        <fullName evidence="1">Uncharacterized protein</fullName>
    </submittedName>
</protein>
<gene>
    <name evidence="1" type="ORF">ENU09_01815</name>
</gene>
<organism evidence="1">
    <name type="scientific">Staphylothermus marinus</name>
    <dbReference type="NCBI Taxonomy" id="2280"/>
    <lineage>
        <taxon>Archaea</taxon>
        <taxon>Thermoproteota</taxon>
        <taxon>Thermoprotei</taxon>
        <taxon>Desulfurococcales</taxon>
        <taxon>Desulfurococcaceae</taxon>
        <taxon>Staphylothermus</taxon>
    </lineage>
</organism>
<evidence type="ECO:0000313" key="1">
    <source>
        <dbReference type="EMBL" id="HGQ59448.1"/>
    </source>
</evidence>
<dbReference type="AlphaFoldDB" id="A0A7J3KG18"/>
<proteinExistence type="predicted"/>
<dbReference type="EMBL" id="DTBE01000052">
    <property type="protein sequence ID" value="HGQ59448.1"/>
    <property type="molecule type" value="Genomic_DNA"/>
</dbReference>
<accession>A0A7J3KG18</accession>
<comment type="caution">
    <text evidence="1">The sequence shown here is derived from an EMBL/GenBank/DDBJ whole genome shotgun (WGS) entry which is preliminary data.</text>
</comment>
<reference evidence="1" key="1">
    <citation type="journal article" date="2020" name="mSystems">
        <title>Genome- and Community-Level Interaction Insights into Carbon Utilization and Element Cycling Functions of Hydrothermarchaeota in Hydrothermal Sediment.</title>
        <authorList>
            <person name="Zhou Z."/>
            <person name="Liu Y."/>
            <person name="Xu W."/>
            <person name="Pan J."/>
            <person name="Luo Z.H."/>
            <person name="Li M."/>
        </authorList>
    </citation>
    <scope>NUCLEOTIDE SEQUENCE [LARGE SCALE GENOMIC DNA]</scope>
    <source>
        <strain evidence="1">SpSt-638</strain>
    </source>
</reference>